<organism evidence="1">
    <name type="scientific">uncultured Aureispira sp</name>
    <dbReference type="NCBI Taxonomy" id="1331704"/>
    <lineage>
        <taxon>Bacteria</taxon>
        <taxon>Pseudomonadati</taxon>
        <taxon>Bacteroidota</taxon>
        <taxon>Saprospiria</taxon>
        <taxon>Saprospirales</taxon>
        <taxon>Saprospiraceae</taxon>
        <taxon>Aureispira</taxon>
        <taxon>environmental samples</taxon>
    </lineage>
</organism>
<evidence type="ECO:0000313" key="1">
    <source>
        <dbReference type="EMBL" id="CAA6798427.1"/>
    </source>
</evidence>
<accession>A0A6S6S5H2</accession>
<dbReference type="PANTHER" id="PTHR31460">
    <property type="match status" value="1"/>
</dbReference>
<dbReference type="PANTHER" id="PTHR31460:SF3">
    <property type="entry name" value="MESOCENTIN"/>
    <property type="match status" value="1"/>
</dbReference>
<evidence type="ECO:0008006" key="2">
    <source>
        <dbReference type="Google" id="ProtNLM"/>
    </source>
</evidence>
<dbReference type="InterPro" id="IPR011042">
    <property type="entry name" value="6-blade_b-propeller_TolB-like"/>
</dbReference>
<reference evidence="1" key="1">
    <citation type="submission" date="2020-01" db="EMBL/GenBank/DDBJ databases">
        <authorList>
            <person name="Meier V. D."/>
            <person name="Meier V D."/>
        </authorList>
    </citation>
    <scope>NUCLEOTIDE SEQUENCE</scope>
    <source>
        <strain evidence="1">HLG_WM_MAG_10</strain>
    </source>
</reference>
<proteinExistence type="predicted"/>
<dbReference type="SUPFAM" id="SSF63829">
    <property type="entry name" value="Calcium-dependent phosphotriesterase"/>
    <property type="match status" value="1"/>
</dbReference>
<protein>
    <recommendedName>
        <fullName evidence="2">SMP-30/Gluconolactonase/LRE-like region domain-containing protein</fullName>
    </recommendedName>
</protein>
<gene>
    <name evidence="1" type="ORF">HELGO_WM27717</name>
</gene>
<dbReference type="PROSITE" id="PS51257">
    <property type="entry name" value="PROKAR_LIPOPROTEIN"/>
    <property type="match status" value="1"/>
</dbReference>
<sequence>MKHLFILLIIISIIGTSCKEEVVIPEIDFPDTITVENIAQNPEGIEYNKNDNTFLLSSINASPVLKVNLDGTHTPFTSGDAFPLSTAGLQIDYDRNRLLVAGFNGLELQDGDPSTKGAAFLRIYNLETGVIEHDINLSALAPNASSYFANDIAVDNDGNVYVSDWYAKVVYKVDLAGTASLFWGNTTAIPGGPNGLDFQPDGYLLVSVLNVNNLGLYSDFGLIKIPVNEPDSAKIVTISDSKFTGFDGMVLKDDGNVVGVTNNGTSPGGNMLIELSGNNNWESADVVNSKAITSSTTVAVTEENGQYIINQDFSNSAKETWTIERIEF</sequence>
<name>A0A6S6S5H2_9BACT</name>
<dbReference type="InterPro" id="IPR053224">
    <property type="entry name" value="Sensory_adhesion_molecule"/>
</dbReference>
<dbReference type="EMBL" id="CACVAQ010000003">
    <property type="protein sequence ID" value="CAA6798427.1"/>
    <property type="molecule type" value="Genomic_DNA"/>
</dbReference>
<dbReference type="Gene3D" id="2.120.10.30">
    <property type="entry name" value="TolB, C-terminal domain"/>
    <property type="match status" value="1"/>
</dbReference>
<dbReference type="AlphaFoldDB" id="A0A6S6S5H2"/>